<comment type="caution">
    <text evidence="2">The sequence shown here is derived from an EMBL/GenBank/DDBJ whole genome shotgun (WGS) entry which is preliminary data.</text>
</comment>
<protein>
    <submittedName>
        <fullName evidence="2">Uncharacterized protein</fullName>
    </submittedName>
</protein>
<evidence type="ECO:0000256" key="1">
    <source>
        <dbReference type="SAM" id="MobiDB-lite"/>
    </source>
</evidence>
<feature type="compositionally biased region" description="Basic and acidic residues" evidence="1">
    <location>
        <begin position="1"/>
        <end position="13"/>
    </location>
</feature>
<gene>
    <name evidence="2" type="ORF">CL6EHI_107270</name>
</gene>
<proteinExistence type="predicted"/>
<evidence type="ECO:0000313" key="2">
    <source>
        <dbReference type="EMBL" id="GAT94941.1"/>
    </source>
</evidence>
<dbReference type="VEuPathDB" id="AmoebaDB:EHI7A_026190"/>
<dbReference type="OMA" id="DLECKCK"/>
<reference evidence="2 3" key="1">
    <citation type="submission" date="2016-05" db="EMBL/GenBank/DDBJ databases">
        <title>First whole genome sequencing of Entamoeba histolytica HM1:IMSS-clone-6.</title>
        <authorList>
            <person name="Mukherjee Avik.K."/>
            <person name="Izumyama S."/>
            <person name="Nakada-Tsukui K."/>
            <person name="Nozaki T."/>
        </authorList>
    </citation>
    <scope>NUCLEOTIDE SEQUENCE [LARGE SCALE GENOMIC DNA]</scope>
    <source>
        <strain evidence="2 3">HM1:IMSS clone 6</strain>
    </source>
</reference>
<dbReference type="Proteomes" id="UP000078387">
    <property type="component" value="Unassembled WGS sequence"/>
</dbReference>
<dbReference type="VEuPathDB" id="AmoebaDB:EHI5A_047690"/>
<evidence type="ECO:0000313" key="3">
    <source>
        <dbReference type="Proteomes" id="UP000078387"/>
    </source>
</evidence>
<feature type="region of interest" description="Disordered" evidence="1">
    <location>
        <begin position="1"/>
        <end position="27"/>
    </location>
</feature>
<sequence>MEDSNSDKVKPPPEDSDEPPLLNKGRKPFFLSKRKSKSFESQIQGTLLRLLISMGYNIVLKKPKMAKKSLPFLTVVSLQRGNTFINFKMDLESRCKLLESEKENDGRYTHNQLMKYTQRNRIALTCNQLMELLKKDGFQIKTKRSKESIETVQLIKFTQLWNDHLGIMLDSIAIQTIGEDMISFVSETFQQTAREQIMFGKEFYYGYEFLDDSRKTCSHN</sequence>
<dbReference type="AlphaFoldDB" id="A0A5K1UMS8"/>
<dbReference type="VEuPathDB" id="AmoebaDB:EHI_107270"/>
<dbReference type="VEuPathDB" id="AmoebaDB:KM1_055910"/>
<dbReference type="VEuPathDB" id="AmoebaDB:EHI8A_023070"/>
<dbReference type="EMBL" id="BDEQ01000001">
    <property type="protein sequence ID" value="GAT94941.1"/>
    <property type="molecule type" value="Genomic_DNA"/>
</dbReference>
<accession>A0A5K1UMS8</accession>
<organism evidence="2 3">
    <name type="scientific">Entamoeba histolytica</name>
    <dbReference type="NCBI Taxonomy" id="5759"/>
    <lineage>
        <taxon>Eukaryota</taxon>
        <taxon>Amoebozoa</taxon>
        <taxon>Evosea</taxon>
        <taxon>Archamoebae</taxon>
        <taxon>Mastigamoebida</taxon>
        <taxon>Entamoebidae</taxon>
        <taxon>Entamoeba</taxon>
    </lineage>
</organism>
<name>A0A5K1UMS8_ENTHI</name>